<dbReference type="CDD" id="cd20543">
    <property type="entry name" value="CYCLIN_AtCycD-like_rpt1"/>
    <property type="match status" value="1"/>
</dbReference>
<evidence type="ECO:0000313" key="9">
    <source>
        <dbReference type="EMBL" id="CAH9091398.1"/>
    </source>
</evidence>
<dbReference type="AlphaFoldDB" id="A0A9P0Z8R9"/>
<dbReference type="GO" id="GO:0051301">
    <property type="term" value="P:cell division"/>
    <property type="evidence" value="ECO:0007669"/>
    <property type="project" value="UniProtKB-KW"/>
</dbReference>
<dbReference type="EMBL" id="CAMAPE010000027">
    <property type="protein sequence ID" value="CAH9091398.1"/>
    <property type="molecule type" value="Genomic_DNA"/>
</dbReference>
<feature type="domain" description="Cyclin C-terminal" evidence="8">
    <location>
        <begin position="178"/>
        <end position="306"/>
    </location>
</feature>
<feature type="region of interest" description="Disordered" evidence="6">
    <location>
        <begin position="299"/>
        <end position="353"/>
    </location>
</feature>
<dbReference type="InterPro" id="IPR006671">
    <property type="entry name" value="Cyclin_N"/>
</dbReference>
<proteinExistence type="inferred from homology"/>
<protein>
    <submittedName>
        <fullName evidence="9">Uncharacterized protein</fullName>
    </submittedName>
</protein>
<dbReference type="Pfam" id="PF00134">
    <property type="entry name" value="Cyclin_N"/>
    <property type="match status" value="1"/>
</dbReference>
<feature type="domain" description="Cyclin-like" evidence="7">
    <location>
        <begin position="81"/>
        <end position="169"/>
    </location>
</feature>
<keyword evidence="10" id="KW-1185">Reference proteome</keyword>
<reference evidence="9" key="1">
    <citation type="submission" date="2022-07" db="EMBL/GenBank/DDBJ databases">
        <authorList>
            <person name="Macas J."/>
            <person name="Novak P."/>
            <person name="Neumann P."/>
        </authorList>
    </citation>
    <scope>NUCLEOTIDE SEQUENCE</scope>
</reference>
<organism evidence="9 10">
    <name type="scientific">Cuscuta europaea</name>
    <name type="common">European dodder</name>
    <dbReference type="NCBI Taxonomy" id="41803"/>
    <lineage>
        <taxon>Eukaryota</taxon>
        <taxon>Viridiplantae</taxon>
        <taxon>Streptophyta</taxon>
        <taxon>Embryophyta</taxon>
        <taxon>Tracheophyta</taxon>
        <taxon>Spermatophyta</taxon>
        <taxon>Magnoliopsida</taxon>
        <taxon>eudicotyledons</taxon>
        <taxon>Gunneridae</taxon>
        <taxon>Pentapetalae</taxon>
        <taxon>asterids</taxon>
        <taxon>lamiids</taxon>
        <taxon>Solanales</taxon>
        <taxon>Convolvulaceae</taxon>
        <taxon>Cuscuteae</taxon>
        <taxon>Cuscuta</taxon>
        <taxon>Cuscuta subgen. Cuscuta</taxon>
    </lineage>
</organism>
<dbReference type="CDD" id="cd20544">
    <property type="entry name" value="CYCLIN_AtCycD-like_rpt2"/>
    <property type="match status" value="1"/>
</dbReference>
<dbReference type="OrthoDB" id="5590282at2759"/>
<evidence type="ECO:0000256" key="1">
    <source>
        <dbReference type="ARBA" id="ARBA00009065"/>
    </source>
</evidence>
<dbReference type="PANTHER" id="PTHR10177">
    <property type="entry name" value="CYCLINS"/>
    <property type="match status" value="1"/>
</dbReference>
<keyword evidence="4" id="KW-0131">Cell cycle</keyword>
<comment type="caution">
    <text evidence="9">The sequence shown here is derived from an EMBL/GenBank/DDBJ whole genome shotgun (WGS) entry which is preliminary data.</text>
</comment>
<keyword evidence="3 5" id="KW-0195">Cyclin</keyword>
<dbReference type="Gene3D" id="1.10.472.10">
    <property type="entry name" value="Cyclin-like"/>
    <property type="match status" value="2"/>
</dbReference>
<feature type="compositionally biased region" description="Low complexity" evidence="6">
    <location>
        <begin position="299"/>
        <end position="330"/>
    </location>
</feature>
<name>A0A9P0Z8R9_CUSEU</name>
<dbReference type="InterPro" id="IPR036915">
    <property type="entry name" value="Cyclin-like_sf"/>
</dbReference>
<evidence type="ECO:0000256" key="4">
    <source>
        <dbReference type="ARBA" id="ARBA00023306"/>
    </source>
</evidence>
<dbReference type="SMART" id="SM01332">
    <property type="entry name" value="Cyclin_C"/>
    <property type="match status" value="1"/>
</dbReference>
<evidence type="ECO:0000256" key="3">
    <source>
        <dbReference type="ARBA" id="ARBA00023127"/>
    </source>
</evidence>
<dbReference type="InterPro" id="IPR004367">
    <property type="entry name" value="Cyclin_C-dom"/>
</dbReference>
<evidence type="ECO:0000256" key="2">
    <source>
        <dbReference type="ARBA" id="ARBA00022618"/>
    </source>
</evidence>
<dbReference type="InterPro" id="IPR048258">
    <property type="entry name" value="Cyclins_cyclin-box"/>
</dbReference>
<comment type="similarity">
    <text evidence="1">Belongs to the cyclin family. Cyclin D subfamily.</text>
</comment>
<gene>
    <name evidence="9" type="ORF">CEURO_LOCUS11541</name>
</gene>
<accession>A0A9P0Z8R9</accession>
<sequence>MAFQEPQKLPFLSKTASFCCEEGEEHRLDAEKERFCIDESVFLWEDEEELSSLFCKEKENALFNVIEKSPDLAKARSEVVEWVLKVTAHYSFSPQTALLAINYLDRFFPTLESQTQKSWTSQLAAVASLSLAAKVEESLVPLLLDFQVEEAKYVFEAKTIQRMELLMLSNLEWKMNPVTPFSFLEFIARKLDLKGHLCSEFLSRCEGVLLSIISDCRFMRYLPSVMASATMLHVIGRILPRAGQESQEQLMGILGTDKDKVEECHKLIKEVGSRIHFESAYKRKYGAIPGSPRGVMEVSFSTSNSSNDSSWPAMADSSSSPSSVCSSPEPLSKKIKIMSPQGHQNPCNSSVYS</sequence>
<keyword evidence="2" id="KW-0132">Cell division</keyword>
<evidence type="ECO:0000256" key="6">
    <source>
        <dbReference type="SAM" id="MobiDB-lite"/>
    </source>
</evidence>
<evidence type="ECO:0000256" key="5">
    <source>
        <dbReference type="RuleBase" id="RU000383"/>
    </source>
</evidence>
<dbReference type="Pfam" id="PF02984">
    <property type="entry name" value="Cyclin_C"/>
    <property type="match status" value="1"/>
</dbReference>
<dbReference type="InterPro" id="IPR013763">
    <property type="entry name" value="Cyclin-like_dom"/>
</dbReference>
<dbReference type="PROSITE" id="PS00292">
    <property type="entry name" value="CYCLINS"/>
    <property type="match status" value="1"/>
</dbReference>
<dbReference type="SMART" id="SM00385">
    <property type="entry name" value="CYCLIN"/>
    <property type="match status" value="1"/>
</dbReference>
<dbReference type="FunFam" id="1.10.472.10:FF:000060">
    <property type="entry name" value="D6-type cyclin"/>
    <property type="match status" value="1"/>
</dbReference>
<dbReference type="Proteomes" id="UP001152484">
    <property type="component" value="Unassembled WGS sequence"/>
</dbReference>
<dbReference type="InterPro" id="IPR039361">
    <property type="entry name" value="Cyclin"/>
</dbReference>
<evidence type="ECO:0000313" key="10">
    <source>
        <dbReference type="Proteomes" id="UP001152484"/>
    </source>
</evidence>
<feature type="compositionally biased region" description="Polar residues" evidence="6">
    <location>
        <begin position="341"/>
        <end position="353"/>
    </location>
</feature>
<dbReference type="SUPFAM" id="SSF47954">
    <property type="entry name" value="Cyclin-like"/>
    <property type="match status" value="1"/>
</dbReference>
<evidence type="ECO:0000259" key="8">
    <source>
        <dbReference type="SMART" id="SM01332"/>
    </source>
</evidence>
<evidence type="ECO:0000259" key="7">
    <source>
        <dbReference type="SMART" id="SM00385"/>
    </source>
</evidence>